<accession>I0V223</accession>
<feature type="coiled-coil region" evidence="1">
    <location>
        <begin position="199"/>
        <end position="226"/>
    </location>
</feature>
<keyword evidence="3" id="KW-1185">Reference proteome</keyword>
<dbReference type="EMBL" id="JH636049">
    <property type="protein sequence ID" value="EID54176.1"/>
    <property type="molecule type" value="Genomic_DNA"/>
</dbReference>
<dbReference type="RefSeq" id="WP_006238325.1">
    <property type="nucleotide sequence ID" value="NZ_JH636049.1"/>
</dbReference>
<name>I0V223_9PSEU</name>
<dbReference type="Gene3D" id="3.40.50.300">
    <property type="entry name" value="P-loop containing nucleotide triphosphate hydrolases"/>
    <property type="match status" value="1"/>
</dbReference>
<dbReference type="InterPro" id="IPR027417">
    <property type="entry name" value="P-loop_NTPase"/>
</dbReference>
<evidence type="ECO:0000313" key="2">
    <source>
        <dbReference type="EMBL" id="EID54176.1"/>
    </source>
</evidence>
<dbReference type="OrthoDB" id="3197455at2"/>
<gene>
    <name evidence="2" type="ORF">SacxiDRAFT_1939</name>
</gene>
<dbReference type="STRING" id="882086.SacxiDRAFT_1939"/>
<dbReference type="SUPFAM" id="SSF52540">
    <property type="entry name" value="P-loop containing nucleoside triphosphate hydrolases"/>
    <property type="match status" value="2"/>
</dbReference>
<evidence type="ECO:0000313" key="3">
    <source>
        <dbReference type="Proteomes" id="UP000004691"/>
    </source>
</evidence>
<dbReference type="eggNOG" id="COG1340">
    <property type="taxonomic scope" value="Bacteria"/>
</dbReference>
<dbReference type="eggNOG" id="COG1112">
    <property type="taxonomic scope" value="Bacteria"/>
</dbReference>
<proteinExistence type="predicted"/>
<dbReference type="PANTHER" id="PTHR10887">
    <property type="entry name" value="DNA2/NAM7 HELICASE FAMILY"/>
    <property type="match status" value="1"/>
</dbReference>
<reference evidence="2 3" key="1">
    <citation type="submission" date="2012-01" db="EMBL/GenBank/DDBJ databases">
        <title>Improved High-Quality Draft sequence of Saccharomonospora xinjiangensis XJ-54.</title>
        <authorList>
            <consortium name="US DOE Joint Genome Institute"/>
            <person name="Lucas S."/>
            <person name="Han J."/>
            <person name="Lapidus A."/>
            <person name="Cheng J.-F."/>
            <person name="Goodwin L."/>
            <person name="Pitluck S."/>
            <person name="Peters L."/>
            <person name="Mikhailova N."/>
            <person name="Teshima H."/>
            <person name="Detter J.C."/>
            <person name="Han C."/>
            <person name="Tapia R."/>
            <person name="Land M."/>
            <person name="Hauser L."/>
            <person name="Kyrpides N."/>
            <person name="Ivanova N."/>
            <person name="Pagani I."/>
            <person name="Brambilla E.-M."/>
            <person name="Klenk H.-P."/>
            <person name="Woyke T."/>
        </authorList>
    </citation>
    <scope>NUCLEOTIDE SEQUENCE [LARGE SCALE GENOMIC DNA]</scope>
    <source>
        <strain evidence="2 3">XJ-54</strain>
    </source>
</reference>
<dbReference type="PANTHER" id="PTHR10887:SF495">
    <property type="entry name" value="HELICASE SENATAXIN ISOFORM X1-RELATED"/>
    <property type="match status" value="1"/>
</dbReference>
<dbReference type="InterPro" id="IPR045055">
    <property type="entry name" value="DNA2/NAM7-like"/>
</dbReference>
<organism evidence="2 3">
    <name type="scientific">Saccharomonospora xinjiangensis XJ-54</name>
    <dbReference type="NCBI Taxonomy" id="882086"/>
    <lineage>
        <taxon>Bacteria</taxon>
        <taxon>Bacillati</taxon>
        <taxon>Actinomycetota</taxon>
        <taxon>Actinomycetes</taxon>
        <taxon>Pseudonocardiales</taxon>
        <taxon>Pseudonocardiaceae</taxon>
        <taxon>Saccharomonospora</taxon>
    </lineage>
</organism>
<feature type="coiled-coil region" evidence="1">
    <location>
        <begin position="289"/>
        <end position="428"/>
    </location>
</feature>
<protein>
    <submittedName>
        <fullName evidence="2">Uncharacterized protein</fullName>
    </submittedName>
</protein>
<dbReference type="Proteomes" id="UP000004691">
    <property type="component" value="Unassembled WGS sequence"/>
</dbReference>
<evidence type="ECO:0000256" key="1">
    <source>
        <dbReference type="SAM" id="Coils"/>
    </source>
</evidence>
<dbReference type="AlphaFoldDB" id="I0V223"/>
<keyword evidence="1" id="KW-0175">Coiled coil</keyword>
<sequence length="751" mass="83945">MTEWRQQAAGAVEAELEHARQADEWSVLGPLRRTEDGDLVVDLRGRRVRPLIDVRVSGCQNPRHGTAVPVSTEFARGVLWLHDVGPLPSECDRVWAREVTQGRVLARLAHGLRELGDAPLADRLAEGRLDAAGEDAYSTCFVPGLHLVWGPPGSGKTQLAAKAAAELARKGKRVLLITDEATAARASIHAVGDGERLALQRDLADLSEVECELERLDAELRDYDHDAFLAAERRVENAQRAAALRDDFDVLRERHWELVRDAAEAEEAARLARRCHDRVAGEHARRVEARVLTNRLAKVEEQLGELRERMRNRSLLYRGRKNDRNELRVVEEERRRLVSRIEECRQRVNTVSDDVRKLESDLDRMRAKARELEREESDTRTQLELVRDELMRLTAAGLGDEADHRFYADCLNRELPRLHAEREALRERARHRAALRGRFQERLWWIGERGHELRLEDEAWWWESEPVVVTTMTGIPHTEGAFDVVLVDDAGSARLCDVLLAVAQARETAVVFGDLAQPWPQVSPVELERLPEVQRWVLATPFAHCGILTPSDAHAHPGCAVLNRQYRVGPSVQAIAENIGYKALVAAEGRHTEVVLLDTAGEPVERAALVGLIPEDGGAILVPTPDQVEPWREVLRDTLTVDVGTVGTVTGHEFGTVVLDLTIDGWYDRVRSFISGIARARDRLFLLADLNAVRCAPKGTPLGAVNALHHQGGLLVRRLGEVLIPRQRQQSATEWTVTVTDRTAADGTIAG</sequence>
<dbReference type="HOGENOM" id="CLU_370835_0_0_11"/>